<feature type="transmembrane region" description="Helical" evidence="13">
    <location>
        <begin position="20"/>
        <end position="38"/>
    </location>
</feature>
<accession>A0A7Z6U7N1</accession>
<dbReference type="GO" id="GO:0022857">
    <property type="term" value="F:transmembrane transporter activity"/>
    <property type="evidence" value="ECO:0007669"/>
    <property type="project" value="InterPro"/>
</dbReference>
<dbReference type="GO" id="GO:0005886">
    <property type="term" value="C:plasma membrane"/>
    <property type="evidence" value="ECO:0007669"/>
    <property type="project" value="UniProtKB-SubCell"/>
</dbReference>
<keyword evidence="6" id="KW-1003">Cell membrane</keyword>
<keyword evidence="8 12" id="KW-0812">Transmembrane</keyword>
<dbReference type="AlphaFoldDB" id="A0A7Z6U7N1"/>
<keyword evidence="5 12" id="KW-0813">Transport</keyword>
<sequence length="133" mass="14340">MAFSTQDTDEVLSEINVTPLVDVMLVLLVVFIVTAPLLTNSIPINLPKTESVAPVEQKDPLVVSIDGQGKLFINKDEIQPDLLETSLKAVKDKAPDVRVQLQADNGVNYGEVARAMASIERAGITKLSVITAK</sequence>
<dbReference type="Pfam" id="PF02472">
    <property type="entry name" value="ExbD"/>
    <property type="match status" value="1"/>
</dbReference>
<evidence type="ECO:0000256" key="5">
    <source>
        <dbReference type="ARBA" id="ARBA00022448"/>
    </source>
</evidence>
<dbReference type="GO" id="GO:0015031">
    <property type="term" value="P:protein transport"/>
    <property type="evidence" value="ECO:0007669"/>
    <property type="project" value="UniProtKB-KW"/>
</dbReference>
<gene>
    <name evidence="14" type="ORF">ALQ15_01336</name>
</gene>
<dbReference type="InterPro" id="IPR003400">
    <property type="entry name" value="ExbD"/>
</dbReference>
<dbReference type="PANTHER" id="PTHR30558:SF12">
    <property type="entry name" value="BIOPOLYMER TRANSPORT PROTEIN EXBD"/>
    <property type="match status" value="1"/>
</dbReference>
<keyword evidence="10 13" id="KW-1133">Transmembrane helix</keyword>
<evidence type="ECO:0000256" key="1">
    <source>
        <dbReference type="ARBA" id="ARBA00003540"/>
    </source>
</evidence>
<dbReference type="PANTHER" id="PTHR30558">
    <property type="entry name" value="EXBD MEMBRANE COMPONENT OF PMF-DRIVEN MACROMOLECULE IMPORT SYSTEM"/>
    <property type="match status" value="1"/>
</dbReference>
<comment type="subcellular location">
    <subcellularLocation>
        <location evidence="2">Cell inner membrane</location>
        <topology evidence="2">Single-pass type II membrane protein</topology>
    </subcellularLocation>
    <subcellularLocation>
        <location evidence="12">Cell membrane</location>
        <topology evidence="12">Single-pass type II membrane protein</topology>
    </subcellularLocation>
</comment>
<evidence type="ECO:0000256" key="13">
    <source>
        <dbReference type="SAM" id="Phobius"/>
    </source>
</evidence>
<keyword evidence="7" id="KW-0997">Cell inner membrane</keyword>
<comment type="similarity">
    <text evidence="3 12">Belongs to the ExbD/TolR family.</text>
</comment>
<evidence type="ECO:0000256" key="7">
    <source>
        <dbReference type="ARBA" id="ARBA00022519"/>
    </source>
</evidence>
<dbReference type="FunFam" id="3.30.420.270:FF:000013">
    <property type="entry name" value="Biopolymer transporter ExbD"/>
    <property type="match status" value="1"/>
</dbReference>
<evidence type="ECO:0000313" key="15">
    <source>
        <dbReference type="Proteomes" id="UP000282289"/>
    </source>
</evidence>
<proteinExistence type="inferred from homology"/>
<comment type="subunit">
    <text evidence="4">The accessory proteins ExbB and ExbD seem to form a complex with TonB.</text>
</comment>
<comment type="caution">
    <text evidence="14">The sequence shown here is derived from an EMBL/GenBank/DDBJ whole genome shotgun (WGS) entry which is preliminary data.</text>
</comment>
<evidence type="ECO:0000256" key="8">
    <source>
        <dbReference type="ARBA" id="ARBA00022692"/>
    </source>
</evidence>
<keyword evidence="11 13" id="KW-0472">Membrane</keyword>
<evidence type="ECO:0000256" key="9">
    <source>
        <dbReference type="ARBA" id="ARBA00022927"/>
    </source>
</evidence>
<evidence type="ECO:0000256" key="6">
    <source>
        <dbReference type="ARBA" id="ARBA00022475"/>
    </source>
</evidence>
<reference evidence="14 15" key="1">
    <citation type="submission" date="2018-08" db="EMBL/GenBank/DDBJ databases">
        <title>Recombination of ecologically and evolutionarily significant loci maintains genetic cohesion in the Pseudomonas syringae species complex.</title>
        <authorList>
            <person name="Dillon M."/>
            <person name="Thakur S."/>
            <person name="Almeida R.N.D."/>
            <person name="Weir B.S."/>
            <person name="Guttman D.S."/>
        </authorList>
    </citation>
    <scope>NUCLEOTIDE SEQUENCE [LARGE SCALE GENOMIC DNA]</scope>
    <source>
        <strain evidence="14 15">ICMP 19589</strain>
    </source>
</reference>
<evidence type="ECO:0000256" key="4">
    <source>
        <dbReference type="ARBA" id="ARBA00011471"/>
    </source>
</evidence>
<comment type="function">
    <text evidence="1">Involved in the TonB-dependent energy-dependent transport of various receptor-bound substrates.</text>
</comment>
<keyword evidence="9 12" id="KW-0653">Protein transport</keyword>
<dbReference type="EMBL" id="RBQT01000079">
    <property type="protein sequence ID" value="RMP79869.1"/>
    <property type="molecule type" value="Genomic_DNA"/>
</dbReference>
<evidence type="ECO:0000256" key="12">
    <source>
        <dbReference type="RuleBase" id="RU003879"/>
    </source>
</evidence>
<evidence type="ECO:0000256" key="11">
    <source>
        <dbReference type="ARBA" id="ARBA00023136"/>
    </source>
</evidence>
<evidence type="ECO:0000256" key="3">
    <source>
        <dbReference type="ARBA" id="ARBA00005811"/>
    </source>
</evidence>
<dbReference type="Gene3D" id="3.30.420.270">
    <property type="match status" value="1"/>
</dbReference>
<evidence type="ECO:0000313" key="14">
    <source>
        <dbReference type="EMBL" id="RMP79869.1"/>
    </source>
</evidence>
<name>A0A7Z6U7N1_PSESF</name>
<evidence type="ECO:0000256" key="2">
    <source>
        <dbReference type="ARBA" id="ARBA00004249"/>
    </source>
</evidence>
<dbReference type="Proteomes" id="UP000282289">
    <property type="component" value="Unassembled WGS sequence"/>
</dbReference>
<dbReference type="RefSeq" id="WP_122281155.1">
    <property type="nucleotide sequence ID" value="NZ_RBQT01000079.1"/>
</dbReference>
<evidence type="ECO:0000256" key="10">
    <source>
        <dbReference type="ARBA" id="ARBA00022989"/>
    </source>
</evidence>
<protein>
    <submittedName>
        <fullName evidence="14">TonB system transport protein ExbD2</fullName>
    </submittedName>
</protein>
<organism evidence="14 15">
    <name type="scientific">Pseudomonas syringae pv. actinidiae</name>
    <dbReference type="NCBI Taxonomy" id="103796"/>
    <lineage>
        <taxon>Bacteria</taxon>
        <taxon>Pseudomonadati</taxon>
        <taxon>Pseudomonadota</taxon>
        <taxon>Gammaproteobacteria</taxon>
        <taxon>Pseudomonadales</taxon>
        <taxon>Pseudomonadaceae</taxon>
        <taxon>Pseudomonas</taxon>
        <taxon>Pseudomonas syringae</taxon>
    </lineage>
</organism>